<dbReference type="InterPro" id="IPR008868">
    <property type="entry name" value="TniB"/>
</dbReference>
<proteinExistence type="predicted"/>
<dbReference type="AlphaFoldDB" id="A0A109LB29"/>
<dbReference type="PATRIC" id="fig|294.194.peg.6595"/>
<dbReference type="Gene3D" id="3.40.50.300">
    <property type="entry name" value="P-loop containing nucleotide triphosphate hydrolases"/>
    <property type="match status" value="1"/>
</dbReference>
<organism evidence="1 2">
    <name type="scientific">Pseudomonas fluorescens</name>
    <dbReference type="NCBI Taxonomy" id="294"/>
    <lineage>
        <taxon>Bacteria</taxon>
        <taxon>Pseudomonadati</taxon>
        <taxon>Pseudomonadota</taxon>
        <taxon>Gammaproteobacteria</taxon>
        <taxon>Pseudomonadales</taxon>
        <taxon>Pseudomonadaceae</taxon>
        <taxon>Pseudomonas</taxon>
    </lineage>
</organism>
<name>A0A109LB29_PSEFL</name>
<comment type="caution">
    <text evidence="1">The sequence shown here is derived from an EMBL/GenBank/DDBJ whole genome shotgun (WGS) entry which is preliminary data.</text>
</comment>
<dbReference type="RefSeq" id="WP_060765301.1">
    <property type="nucleotide sequence ID" value="NZ_LCYA01000206.1"/>
</dbReference>
<protein>
    <submittedName>
        <fullName evidence="1">Bacterial TniB protein</fullName>
    </submittedName>
</protein>
<accession>A0A109LB29</accession>
<reference evidence="1 2" key="1">
    <citation type="submission" date="2015-05" db="EMBL/GenBank/DDBJ databases">
        <title>A genomic and transcriptomic approach to investigate the blue pigment phenotype in Pseudomonas fluorescens.</title>
        <authorList>
            <person name="Andreani N.A."/>
            <person name="Cardazzo B."/>
        </authorList>
    </citation>
    <scope>NUCLEOTIDE SEQUENCE [LARGE SCALE GENOMIC DNA]</scope>
    <source>
        <strain evidence="1 2">Ps_22</strain>
    </source>
</reference>
<dbReference type="InterPro" id="IPR027417">
    <property type="entry name" value="P-loop_NTPase"/>
</dbReference>
<dbReference type="Pfam" id="PF05621">
    <property type="entry name" value="TniB"/>
    <property type="match status" value="1"/>
</dbReference>
<evidence type="ECO:0000313" key="2">
    <source>
        <dbReference type="Proteomes" id="UP000061348"/>
    </source>
</evidence>
<gene>
    <name evidence="1" type="ORF">PFLmoz3_05950</name>
</gene>
<dbReference type="EMBL" id="LCYA01000206">
    <property type="protein sequence ID" value="KWV84412.1"/>
    <property type="molecule type" value="Genomic_DNA"/>
</dbReference>
<dbReference type="Proteomes" id="UP000061348">
    <property type="component" value="Unassembled WGS sequence"/>
</dbReference>
<sequence length="296" mass="33098">MTGYAHLHPGTVECIELDVEARIRWLKRKRWIGYPRAIDVLGKLEDLLAHPRETRMPNMLLIGGTNNGKSKLIQKFSECHPAEENPGGDHIIAPVLQIQTPPSPSEAGFYSEILLSLFEKVPASSTDTKRARVVQVLRGVQLKILIIDELHNMLAGTSVKQHQYLNMLKYLGNELQISIVGCGTGDLLRAVSIDPQIQNRFIPELLPRWEMNKEFRQLLMSFERVLPLRKPSALHETQLSGKVLAMCEGTIGELSSLLNAAAEHAIRNGSEQISAKTLNDCKYVSPSDRTRLAARI</sequence>
<evidence type="ECO:0000313" key="1">
    <source>
        <dbReference type="EMBL" id="KWV84412.1"/>
    </source>
</evidence>
<dbReference type="SUPFAM" id="SSF52540">
    <property type="entry name" value="P-loop containing nucleoside triphosphate hydrolases"/>
    <property type="match status" value="1"/>
</dbReference>